<dbReference type="Proteomes" id="UP000564385">
    <property type="component" value="Unassembled WGS sequence"/>
</dbReference>
<name>A0A852VHM0_9BACT</name>
<dbReference type="AlphaFoldDB" id="A0A852VHM0"/>
<evidence type="ECO:0000313" key="1">
    <source>
        <dbReference type="EMBL" id="NYF89022.1"/>
    </source>
</evidence>
<dbReference type="EMBL" id="JACCCU010000001">
    <property type="protein sequence ID" value="NYF89022.1"/>
    <property type="molecule type" value="Genomic_DNA"/>
</dbReference>
<sequence>MTCMGADVGAIGSSAGIEALAAAGAANWAQSQVVEEPVPASAVGAMQGFGVAVGAESSVGELRL</sequence>
<organism evidence="1 2">
    <name type="scientific">Tunturiibacter lichenicola</name>
    <dbReference type="NCBI Taxonomy" id="2051959"/>
    <lineage>
        <taxon>Bacteria</taxon>
        <taxon>Pseudomonadati</taxon>
        <taxon>Acidobacteriota</taxon>
        <taxon>Terriglobia</taxon>
        <taxon>Terriglobales</taxon>
        <taxon>Acidobacteriaceae</taxon>
        <taxon>Tunturiibacter</taxon>
    </lineage>
</organism>
<evidence type="ECO:0000313" key="2">
    <source>
        <dbReference type="Proteomes" id="UP000564385"/>
    </source>
</evidence>
<proteinExistence type="predicted"/>
<comment type="caution">
    <text evidence="1">The sequence shown here is derived from an EMBL/GenBank/DDBJ whole genome shotgun (WGS) entry which is preliminary data.</text>
</comment>
<accession>A0A852VHM0</accession>
<reference evidence="1 2" key="1">
    <citation type="submission" date="2020-07" db="EMBL/GenBank/DDBJ databases">
        <title>Genomic Encyclopedia of Type Strains, Phase IV (KMG-V): Genome sequencing to study the core and pangenomes of soil and plant-associated prokaryotes.</title>
        <authorList>
            <person name="Whitman W."/>
        </authorList>
    </citation>
    <scope>NUCLEOTIDE SEQUENCE [LARGE SCALE GENOMIC DNA]</scope>
    <source>
        <strain evidence="1 2">M8UP22</strain>
    </source>
</reference>
<protein>
    <submittedName>
        <fullName evidence="1">Uncharacterized protein</fullName>
    </submittedName>
</protein>
<gene>
    <name evidence="1" type="ORF">HDF08_001089</name>
</gene>